<keyword evidence="5" id="KW-0223">Dioxygenase</keyword>
<dbReference type="EMBL" id="JAADYS010002155">
    <property type="protein sequence ID" value="KAF4459514.1"/>
    <property type="molecule type" value="Genomic_DNA"/>
</dbReference>
<dbReference type="Pfam" id="PF05721">
    <property type="entry name" value="PhyH"/>
    <property type="match status" value="1"/>
</dbReference>
<keyword evidence="6" id="KW-1185">Reference proteome</keyword>
<comment type="similarity">
    <text evidence="2">Belongs to the PhyH family.</text>
</comment>
<organism evidence="5 6">
    <name type="scientific">Fusarium albosuccineum</name>
    <dbReference type="NCBI Taxonomy" id="1237068"/>
    <lineage>
        <taxon>Eukaryota</taxon>
        <taxon>Fungi</taxon>
        <taxon>Dikarya</taxon>
        <taxon>Ascomycota</taxon>
        <taxon>Pezizomycotina</taxon>
        <taxon>Sordariomycetes</taxon>
        <taxon>Hypocreomycetidae</taxon>
        <taxon>Hypocreales</taxon>
        <taxon>Nectriaceae</taxon>
        <taxon>Fusarium</taxon>
        <taxon>Fusarium decemcellulare species complex</taxon>
    </lineage>
</organism>
<dbReference type="GO" id="GO:0046872">
    <property type="term" value="F:metal ion binding"/>
    <property type="evidence" value="ECO:0007669"/>
    <property type="project" value="UniProtKB-KW"/>
</dbReference>
<gene>
    <name evidence="5" type="ORF">FALBO_13727</name>
</gene>
<dbReference type="SUPFAM" id="SSF51197">
    <property type="entry name" value="Clavaminate synthase-like"/>
    <property type="match status" value="1"/>
</dbReference>
<comment type="caution">
    <text evidence="5">The sequence shown here is derived from an EMBL/GenBank/DDBJ whole genome shotgun (WGS) entry which is preliminary data.</text>
</comment>
<sequence length="237" mass="26467">MSYQPDEAPNNTIINNQVGSDKKLFRKQVDPNTQELINTVIKQGYVILENVFTHDEVDEATQELRRLASEHDTAGPASVGGRNKFEGFRTRRISSLLNKSRVFDKFATNPEVMALNDYFLDPGWLLSLFQSICIQPGEDPQALHHDDGYVTLPRPHRPFGTAIMVSLDAYTETNGSTVVVPGSHEWGPDCVPNRSEAIPIIMPKGSIVYFLGTLWHGGGQNISNNERRALTVQFCQP</sequence>
<evidence type="ECO:0000256" key="1">
    <source>
        <dbReference type="ARBA" id="ARBA00001962"/>
    </source>
</evidence>
<reference evidence="5 6" key="1">
    <citation type="submission" date="2020-01" db="EMBL/GenBank/DDBJ databases">
        <title>Identification and distribution of gene clusters putatively required for synthesis of sphingolipid metabolism inhibitors in phylogenetically diverse species of the filamentous fungus Fusarium.</title>
        <authorList>
            <person name="Kim H.-S."/>
            <person name="Busman M."/>
            <person name="Brown D.W."/>
            <person name="Divon H."/>
            <person name="Uhlig S."/>
            <person name="Proctor R.H."/>
        </authorList>
    </citation>
    <scope>NUCLEOTIDE SEQUENCE [LARGE SCALE GENOMIC DNA]</scope>
    <source>
        <strain evidence="5 6">NRRL 20459</strain>
    </source>
</reference>
<accession>A0A8H4L1H6</accession>
<evidence type="ECO:0000313" key="6">
    <source>
        <dbReference type="Proteomes" id="UP000554235"/>
    </source>
</evidence>
<comment type="cofactor">
    <cofactor evidence="1">
        <name>Fe cation</name>
        <dbReference type="ChEBI" id="CHEBI:24875"/>
    </cofactor>
</comment>
<name>A0A8H4L1H6_9HYPO</name>
<proteinExistence type="inferred from homology"/>
<dbReference type="GO" id="GO:0051213">
    <property type="term" value="F:dioxygenase activity"/>
    <property type="evidence" value="ECO:0007669"/>
    <property type="project" value="UniProtKB-KW"/>
</dbReference>
<keyword evidence="5" id="KW-0560">Oxidoreductase</keyword>
<dbReference type="PANTHER" id="PTHR20883">
    <property type="entry name" value="PHYTANOYL-COA DIOXYGENASE DOMAIN CONTAINING 1"/>
    <property type="match status" value="1"/>
</dbReference>
<dbReference type="OrthoDB" id="445007at2759"/>
<protein>
    <submittedName>
        <fullName evidence="5">Phytanoyl- dioxygenase family</fullName>
    </submittedName>
</protein>
<keyword evidence="4" id="KW-0408">Iron</keyword>
<dbReference type="InterPro" id="IPR008775">
    <property type="entry name" value="Phytyl_CoA_dOase-like"/>
</dbReference>
<dbReference type="Proteomes" id="UP000554235">
    <property type="component" value="Unassembled WGS sequence"/>
</dbReference>
<evidence type="ECO:0000256" key="3">
    <source>
        <dbReference type="ARBA" id="ARBA00022723"/>
    </source>
</evidence>
<keyword evidence="3" id="KW-0479">Metal-binding</keyword>
<evidence type="ECO:0000313" key="5">
    <source>
        <dbReference type="EMBL" id="KAF4459514.1"/>
    </source>
</evidence>
<dbReference type="AlphaFoldDB" id="A0A8H4L1H6"/>
<dbReference type="PANTHER" id="PTHR20883:SF15">
    <property type="entry name" value="PHYTANOYL-COA DIOXYGENASE DOMAIN-CONTAINING PROTEIN 1"/>
    <property type="match status" value="1"/>
</dbReference>
<dbReference type="Gene3D" id="2.60.120.620">
    <property type="entry name" value="q2cbj1_9rhob like domain"/>
    <property type="match status" value="1"/>
</dbReference>
<evidence type="ECO:0000256" key="4">
    <source>
        <dbReference type="ARBA" id="ARBA00023004"/>
    </source>
</evidence>
<evidence type="ECO:0000256" key="2">
    <source>
        <dbReference type="ARBA" id="ARBA00005830"/>
    </source>
</evidence>